<dbReference type="Proteomes" id="UP000177950">
    <property type="component" value="Unassembled WGS sequence"/>
</dbReference>
<dbReference type="AlphaFoldDB" id="A0A1F6UJE8"/>
<dbReference type="GO" id="GO:0004190">
    <property type="term" value="F:aspartic-type endopeptidase activity"/>
    <property type="evidence" value="ECO:0007669"/>
    <property type="project" value="UniProtKB-KW"/>
</dbReference>
<dbReference type="PANTHER" id="PTHR30302:SF1">
    <property type="entry name" value="HYDROGENASE 2 MATURATION PROTEASE"/>
    <property type="match status" value="1"/>
</dbReference>
<keyword evidence="4" id="KW-0378">Hydrolase</keyword>
<feature type="non-terminal residue" evidence="5">
    <location>
        <position position="154"/>
    </location>
</feature>
<organism evidence="5 6">
    <name type="scientific">Candidatus Muproteobacteria bacterium RBG_19FT_COMBO_61_10</name>
    <dbReference type="NCBI Taxonomy" id="1817761"/>
    <lineage>
        <taxon>Bacteria</taxon>
        <taxon>Pseudomonadati</taxon>
        <taxon>Pseudomonadota</taxon>
        <taxon>Candidatus Muproteobacteria</taxon>
    </lineage>
</organism>
<name>A0A1F6UJE8_9PROT</name>
<proteinExistence type="inferred from homology"/>
<keyword evidence="3" id="KW-0064">Aspartyl protease</keyword>
<dbReference type="SUPFAM" id="SSF53163">
    <property type="entry name" value="HybD-like"/>
    <property type="match status" value="1"/>
</dbReference>
<sequence length="154" mass="16043">MSQGWVSVIGVGSPHGDDRLGWVVIEALKQSARLAPLLPRRLRLDVRDRPGVMLLSAWHGAHTVILVDAVCSGAAPGSTLRLADADINPPGSGVSTHDYGVAAAVALARALQQLPATLVLLGLEADPSSRGESLSPSLQAALPAFVQLIEHEVL</sequence>
<evidence type="ECO:0000256" key="1">
    <source>
        <dbReference type="ARBA" id="ARBA00006814"/>
    </source>
</evidence>
<comment type="caution">
    <text evidence="5">The sequence shown here is derived from an EMBL/GenBank/DDBJ whole genome shotgun (WGS) entry which is preliminary data.</text>
</comment>
<comment type="similarity">
    <text evidence="1">Belongs to the peptidase A31 family.</text>
</comment>
<evidence type="ECO:0000313" key="5">
    <source>
        <dbReference type="EMBL" id="OGI57491.1"/>
    </source>
</evidence>
<evidence type="ECO:0000313" key="6">
    <source>
        <dbReference type="Proteomes" id="UP000177950"/>
    </source>
</evidence>
<reference evidence="5 6" key="1">
    <citation type="journal article" date="2016" name="Nat. Commun.">
        <title>Thousands of microbial genomes shed light on interconnected biogeochemical processes in an aquifer system.</title>
        <authorList>
            <person name="Anantharaman K."/>
            <person name="Brown C.T."/>
            <person name="Hug L.A."/>
            <person name="Sharon I."/>
            <person name="Castelle C.J."/>
            <person name="Probst A.J."/>
            <person name="Thomas B.C."/>
            <person name="Singh A."/>
            <person name="Wilkins M.J."/>
            <person name="Karaoz U."/>
            <person name="Brodie E.L."/>
            <person name="Williams K.H."/>
            <person name="Hubbard S.S."/>
            <person name="Banfield J.F."/>
        </authorList>
    </citation>
    <scope>NUCLEOTIDE SEQUENCE [LARGE SCALE GENOMIC DNA]</scope>
</reference>
<dbReference type="GO" id="GO:0016485">
    <property type="term" value="P:protein processing"/>
    <property type="evidence" value="ECO:0007669"/>
    <property type="project" value="TreeGrafter"/>
</dbReference>
<dbReference type="NCBIfam" id="TIGR00072">
    <property type="entry name" value="hydrog_prot"/>
    <property type="match status" value="1"/>
</dbReference>
<dbReference type="CDD" id="cd00518">
    <property type="entry name" value="H2MP"/>
    <property type="match status" value="1"/>
</dbReference>
<gene>
    <name evidence="5" type="ORF">A2V58_09425</name>
</gene>
<evidence type="ECO:0000256" key="3">
    <source>
        <dbReference type="ARBA" id="ARBA00022750"/>
    </source>
</evidence>
<protein>
    <recommendedName>
        <fullName evidence="7">Hydrogenase maturation protease</fullName>
    </recommendedName>
</protein>
<dbReference type="InterPro" id="IPR023430">
    <property type="entry name" value="Pept_HybD-like_dom_sf"/>
</dbReference>
<keyword evidence="2" id="KW-0645">Protease</keyword>
<dbReference type="PANTHER" id="PTHR30302">
    <property type="entry name" value="HYDROGENASE 1 MATURATION PROTEASE"/>
    <property type="match status" value="1"/>
</dbReference>
<dbReference type="EMBL" id="MFSV01000133">
    <property type="protein sequence ID" value="OGI57491.1"/>
    <property type="molecule type" value="Genomic_DNA"/>
</dbReference>
<evidence type="ECO:0000256" key="4">
    <source>
        <dbReference type="ARBA" id="ARBA00022801"/>
    </source>
</evidence>
<dbReference type="Pfam" id="PF01750">
    <property type="entry name" value="HycI"/>
    <property type="match status" value="1"/>
</dbReference>
<dbReference type="InterPro" id="IPR000671">
    <property type="entry name" value="Peptidase_A31"/>
</dbReference>
<dbReference type="GO" id="GO:0008047">
    <property type="term" value="F:enzyme activator activity"/>
    <property type="evidence" value="ECO:0007669"/>
    <property type="project" value="InterPro"/>
</dbReference>
<dbReference type="Gene3D" id="3.40.50.1450">
    <property type="entry name" value="HybD-like"/>
    <property type="match status" value="1"/>
</dbReference>
<evidence type="ECO:0000256" key="2">
    <source>
        <dbReference type="ARBA" id="ARBA00022670"/>
    </source>
</evidence>
<accession>A0A1F6UJE8</accession>
<evidence type="ECO:0008006" key="7">
    <source>
        <dbReference type="Google" id="ProtNLM"/>
    </source>
</evidence>